<feature type="region of interest" description="Disordered" evidence="1">
    <location>
        <begin position="1"/>
        <end position="24"/>
    </location>
</feature>
<name>A0A8J4YFK2_CHIOP</name>
<evidence type="ECO:0000313" key="3">
    <source>
        <dbReference type="Proteomes" id="UP000770661"/>
    </source>
</evidence>
<protein>
    <recommendedName>
        <fullName evidence="4">RNase H type-1 domain-containing protein</fullName>
    </recommendedName>
</protein>
<evidence type="ECO:0000256" key="1">
    <source>
        <dbReference type="SAM" id="MobiDB-lite"/>
    </source>
</evidence>
<organism evidence="2 3">
    <name type="scientific">Chionoecetes opilio</name>
    <name type="common">Atlantic snow crab</name>
    <name type="synonym">Cancer opilio</name>
    <dbReference type="NCBI Taxonomy" id="41210"/>
    <lineage>
        <taxon>Eukaryota</taxon>
        <taxon>Metazoa</taxon>
        <taxon>Ecdysozoa</taxon>
        <taxon>Arthropoda</taxon>
        <taxon>Crustacea</taxon>
        <taxon>Multicrustacea</taxon>
        <taxon>Malacostraca</taxon>
        <taxon>Eumalacostraca</taxon>
        <taxon>Eucarida</taxon>
        <taxon>Decapoda</taxon>
        <taxon>Pleocyemata</taxon>
        <taxon>Brachyura</taxon>
        <taxon>Eubrachyura</taxon>
        <taxon>Majoidea</taxon>
        <taxon>Majidae</taxon>
        <taxon>Chionoecetes</taxon>
    </lineage>
</organism>
<dbReference type="EMBL" id="JACEEZ010009756">
    <property type="protein sequence ID" value="KAG0722306.1"/>
    <property type="molecule type" value="Genomic_DNA"/>
</dbReference>
<evidence type="ECO:0000313" key="2">
    <source>
        <dbReference type="EMBL" id="KAG0722306.1"/>
    </source>
</evidence>
<sequence length="241" mass="26391">MSSLHTDAKNPLSKPSEDTRPQDKTFTSSPPLFFWAATGCTWLAKITLNWVPSHVGLSGNEAADELQISRCPSQPHHGSVLPSLSQLYSKIKSALGTPLSRPQHEATVRLSSPSCLRLRCCNSLPTTFPKDPSIPPHVRGRLTPSPLGFFPAFEEIRQGDVDIHLDHCQVTSPFLHSNTTSEVQGKRPHLRERLPPHPQPGHPGAAADAAAVIACPSGHSHLHVREYHPPKVAPTHCLFLW</sequence>
<evidence type="ECO:0008006" key="4">
    <source>
        <dbReference type="Google" id="ProtNLM"/>
    </source>
</evidence>
<gene>
    <name evidence="2" type="ORF">GWK47_044702</name>
</gene>
<dbReference type="Proteomes" id="UP000770661">
    <property type="component" value="Unassembled WGS sequence"/>
</dbReference>
<feature type="region of interest" description="Disordered" evidence="1">
    <location>
        <begin position="178"/>
        <end position="205"/>
    </location>
</feature>
<accession>A0A8J4YFK2</accession>
<keyword evidence="3" id="KW-1185">Reference proteome</keyword>
<dbReference type="AlphaFoldDB" id="A0A8J4YFK2"/>
<reference evidence="2" key="1">
    <citation type="submission" date="2020-07" db="EMBL/GenBank/DDBJ databases">
        <title>The High-quality genome of the commercially important snow crab, Chionoecetes opilio.</title>
        <authorList>
            <person name="Jeong J.-H."/>
            <person name="Ryu S."/>
        </authorList>
    </citation>
    <scope>NUCLEOTIDE SEQUENCE</scope>
    <source>
        <strain evidence="2">MADBK_172401_WGS</strain>
        <tissue evidence="2">Digestive gland</tissue>
    </source>
</reference>
<proteinExistence type="predicted"/>
<comment type="caution">
    <text evidence="2">The sequence shown here is derived from an EMBL/GenBank/DDBJ whole genome shotgun (WGS) entry which is preliminary data.</text>
</comment>